<dbReference type="Proteomes" id="UP000274391">
    <property type="component" value="Unassembled WGS sequence"/>
</dbReference>
<reference evidence="1 2" key="1">
    <citation type="submission" date="2018-11" db="EMBL/GenBank/DDBJ databases">
        <title>YIM 102482-1 draft genome.</title>
        <authorList>
            <person name="Li G."/>
            <person name="Jiang Y."/>
        </authorList>
    </citation>
    <scope>NUCLEOTIDE SEQUENCE [LARGE SCALE GENOMIC DNA]</scope>
    <source>
        <strain evidence="1 2">YIM 102482-1</strain>
    </source>
</reference>
<evidence type="ECO:0000313" key="1">
    <source>
        <dbReference type="EMBL" id="RRJ85787.1"/>
    </source>
</evidence>
<dbReference type="OrthoDB" id="3215124at2"/>
<dbReference type="AlphaFoldDB" id="A0A3P3VTY8"/>
<name>A0A3P3VTY8_9MICO</name>
<gene>
    <name evidence="1" type="ORF">EG850_11875</name>
</gene>
<accession>A0A3P3VTY8</accession>
<evidence type="ECO:0008006" key="3">
    <source>
        <dbReference type="Google" id="ProtNLM"/>
    </source>
</evidence>
<evidence type="ECO:0000313" key="2">
    <source>
        <dbReference type="Proteomes" id="UP000274391"/>
    </source>
</evidence>
<dbReference type="RefSeq" id="WP_124973752.1">
    <property type="nucleotide sequence ID" value="NZ_RQVS01000018.1"/>
</dbReference>
<dbReference type="EMBL" id="RQVS01000018">
    <property type="protein sequence ID" value="RRJ85787.1"/>
    <property type="molecule type" value="Genomic_DNA"/>
</dbReference>
<protein>
    <recommendedName>
        <fullName evidence="3">DUF4177 domain-containing protein</fullName>
    </recommendedName>
</protein>
<proteinExistence type="predicted"/>
<organism evidence="1 2">
    <name type="scientific">Gulosibacter macacae</name>
    <dbReference type="NCBI Taxonomy" id="2488791"/>
    <lineage>
        <taxon>Bacteria</taxon>
        <taxon>Bacillati</taxon>
        <taxon>Actinomycetota</taxon>
        <taxon>Actinomycetes</taxon>
        <taxon>Micrococcales</taxon>
        <taxon>Microbacteriaceae</taxon>
        <taxon>Gulosibacter</taxon>
    </lineage>
</organism>
<comment type="caution">
    <text evidence="1">The sequence shown here is derived from an EMBL/GenBank/DDBJ whole genome shotgun (WGS) entry which is preliminary data.</text>
</comment>
<sequence length="64" mass="7463">MRHQPREGYEMPKWEYFITPLPVHTPGQILNNWGAKGWELVQIVQHEQGGSVAYMKRQIVEDAS</sequence>
<keyword evidence="2" id="KW-1185">Reference proteome</keyword>